<name>A0A0V1CFE1_TRIBR</name>
<dbReference type="Proteomes" id="UP000054653">
    <property type="component" value="Unassembled WGS sequence"/>
</dbReference>
<organism evidence="1 2">
    <name type="scientific">Trichinella britovi</name>
    <name type="common">Parasitic roundworm</name>
    <dbReference type="NCBI Taxonomy" id="45882"/>
    <lineage>
        <taxon>Eukaryota</taxon>
        <taxon>Metazoa</taxon>
        <taxon>Ecdysozoa</taxon>
        <taxon>Nematoda</taxon>
        <taxon>Enoplea</taxon>
        <taxon>Dorylaimia</taxon>
        <taxon>Trichinellida</taxon>
        <taxon>Trichinellidae</taxon>
        <taxon>Trichinella</taxon>
    </lineage>
</organism>
<proteinExistence type="predicted"/>
<reference evidence="1 2" key="1">
    <citation type="submission" date="2015-01" db="EMBL/GenBank/DDBJ databases">
        <title>Evolution of Trichinella species and genotypes.</title>
        <authorList>
            <person name="Korhonen P.K."/>
            <person name="Edoardo P."/>
            <person name="Giuseppe L.R."/>
            <person name="Gasser R.B."/>
        </authorList>
    </citation>
    <scope>NUCLEOTIDE SEQUENCE [LARGE SCALE GENOMIC DNA]</scope>
    <source>
        <strain evidence="1">ISS120</strain>
    </source>
</reference>
<dbReference type="OMA" id="FVEWADP"/>
<evidence type="ECO:0000313" key="1">
    <source>
        <dbReference type="EMBL" id="KRY48011.1"/>
    </source>
</evidence>
<accession>A0A0V1CFE1</accession>
<protein>
    <submittedName>
        <fullName evidence="1">Uncharacterized protein</fullName>
    </submittedName>
</protein>
<dbReference type="OrthoDB" id="10569588at2759"/>
<keyword evidence="2" id="KW-1185">Reference proteome</keyword>
<gene>
    <name evidence="1" type="ORF">T03_2402</name>
</gene>
<dbReference type="EMBL" id="JYDI01000222">
    <property type="protein sequence ID" value="KRY48011.1"/>
    <property type="molecule type" value="Genomic_DNA"/>
</dbReference>
<evidence type="ECO:0000313" key="2">
    <source>
        <dbReference type="Proteomes" id="UP000054653"/>
    </source>
</evidence>
<sequence length="158" mass="18115">MLPLTECGKFLGDSYCALACRSDHFVEWADPSVRIDCSRVAKSLKISTKRCVQARSIHVVVLKFAICRGLVVGINYKKAHHHCHRHHPYSDMNMTEETLRGKGSVDLFFYLIALSQFACAYVNYLKCMEKCVSLFGSIDQEQSNARVETVKRHRWEVE</sequence>
<dbReference type="AlphaFoldDB" id="A0A0V1CFE1"/>
<comment type="caution">
    <text evidence="1">The sequence shown here is derived from an EMBL/GenBank/DDBJ whole genome shotgun (WGS) entry which is preliminary data.</text>
</comment>